<feature type="transmembrane region" description="Helical" evidence="9">
    <location>
        <begin position="50"/>
        <end position="71"/>
    </location>
</feature>
<organism evidence="10 11">
    <name type="scientific">Pelagicoccus mobilis</name>
    <dbReference type="NCBI Taxonomy" id="415221"/>
    <lineage>
        <taxon>Bacteria</taxon>
        <taxon>Pseudomonadati</taxon>
        <taxon>Verrucomicrobiota</taxon>
        <taxon>Opitutia</taxon>
        <taxon>Puniceicoccales</taxon>
        <taxon>Pelagicoccaceae</taxon>
        <taxon>Pelagicoccus</taxon>
    </lineage>
</organism>
<reference evidence="10" key="1">
    <citation type="submission" date="2021-01" db="EMBL/GenBank/DDBJ databases">
        <title>Modified the classification status of verrucomicrobia.</title>
        <authorList>
            <person name="Feng X."/>
        </authorList>
    </citation>
    <scope>NUCLEOTIDE SEQUENCE</scope>
    <source>
        <strain evidence="10">KCTC 13126</strain>
    </source>
</reference>
<dbReference type="RefSeq" id="WP_200359336.1">
    <property type="nucleotide sequence ID" value="NZ_JAENIL010000086.1"/>
</dbReference>
<keyword evidence="6 9" id="KW-1133">Transmembrane helix</keyword>
<dbReference type="GO" id="GO:0005886">
    <property type="term" value="C:plasma membrane"/>
    <property type="evidence" value="ECO:0007669"/>
    <property type="project" value="UniProtKB-SubCell"/>
</dbReference>
<sequence>MHDYVLGLIGGVLLGLAALVVRLGIGVPLGISGFLSKALSFRPKVADWRLAFLAGMALVALLLPSVYPVAISEVPSGGLGLIALAGLLVGAGARFAGGCTSGHSLCGMGNLEGDSIVATVVFIASGAATVFLMGGGLG</sequence>
<evidence type="ECO:0000256" key="8">
    <source>
        <dbReference type="ARBA" id="ARBA00035655"/>
    </source>
</evidence>
<keyword evidence="2" id="KW-0813">Transport</keyword>
<comment type="caution">
    <text evidence="10">The sequence shown here is derived from an EMBL/GenBank/DDBJ whole genome shotgun (WGS) entry which is preliminary data.</text>
</comment>
<comment type="similarity">
    <text evidence="8">Belongs to the TsuA/YedE (TC 9.B.102) family.</text>
</comment>
<keyword evidence="4" id="KW-0997">Cell inner membrane</keyword>
<keyword evidence="3" id="KW-1003">Cell membrane</keyword>
<name>A0A934S613_9BACT</name>
<dbReference type="EMBL" id="JAENIL010000086">
    <property type="protein sequence ID" value="MBK1880407.1"/>
    <property type="molecule type" value="Genomic_DNA"/>
</dbReference>
<evidence type="ECO:0000256" key="2">
    <source>
        <dbReference type="ARBA" id="ARBA00022448"/>
    </source>
</evidence>
<keyword evidence="7 9" id="KW-0472">Membrane</keyword>
<keyword evidence="5 9" id="KW-0812">Transmembrane</keyword>
<feature type="transmembrane region" description="Helical" evidence="9">
    <location>
        <begin position="77"/>
        <end position="96"/>
    </location>
</feature>
<evidence type="ECO:0000256" key="6">
    <source>
        <dbReference type="ARBA" id="ARBA00022989"/>
    </source>
</evidence>
<evidence type="ECO:0000256" key="4">
    <source>
        <dbReference type="ARBA" id="ARBA00022519"/>
    </source>
</evidence>
<accession>A0A934S613</accession>
<comment type="subcellular location">
    <subcellularLocation>
        <location evidence="1">Cell inner membrane</location>
        <topology evidence="1">Multi-pass membrane protein</topology>
    </subcellularLocation>
</comment>
<evidence type="ECO:0000256" key="3">
    <source>
        <dbReference type="ARBA" id="ARBA00022475"/>
    </source>
</evidence>
<dbReference type="Pfam" id="PF04143">
    <property type="entry name" value="Sulf_transp"/>
    <property type="match status" value="1"/>
</dbReference>
<protein>
    <recommendedName>
        <fullName evidence="12">YeeE/YedE family protein</fullName>
    </recommendedName>
</protein>
<dbReference type="PANTHER" id="PTHR30574">
    <property type="entry name" value="INNER MEMBRANE PROTEIN YEDE"/>
    <property type="match status" value="1"/>
</dbReference>
<evidence type="ECO:0000256" key="9">
    <source>
        <dbReference type="SAM" id="Phobius"/>
    </source>
</evidence>
<evidence type="ECO:0000256" key="7">
    <source>
        <dbReference type="ARBA" id="ARBA00023136"/>
    </source>
</evidence>
<keyword evidence="11" id="KW-1185">Reference proteome</keyword>
<gene>
    <name evidence="10" type="ORF">JIN87_26210</name>
</gene>
<dbReference type="InterPro" id="IPR007272">
    <property type="entry name" value="Sulf_transp_TsuA/YedE"/>
</dbReference>
<dbReference type="PANTHER" id="PTHR30574:SF1">
    <property type="entry name" value="SULPHUR TRANSPORT DOMAIN-CONTAINING PROTEIN"/>
    <property type="match status" value="1"/>
</dbReference>
<proteinExistence type="inferred from homology"/>
<dbReference type="AlphaFoldDB" id="A0A934S613"/>
<evidence type="ECO:0000256" key="5">
    <source>
        <dbReference type="ARBA" id="ARBA00022692"/>
    </source>
</evidence>
<dbReference type="Proteomes" id="UP000617628">
    <property type="component" value="Unassembled WGS sequence"/>
</dbReference>
<evidence type="ECO:0000313" key="11">
    <source>
        <dbReference type="Proteomes" id="UP000617628"/>
    </source>
</evidence>
<evidence type="ECO:0008006" key="12">
    <source>
        <dbReference type="Google" id="ProtNLM"/>
    </source>
</evidence>
<feature type="transmembrane region" description="Helical" evidence="9">
    <location>
        <begin position="116"/>
        <end position="137"/>
    </location>
</feature>
<feature type="transmembrane region" description="Helical" evidence="9">
    <location>
        <begin position="6"/>
        <end position="29"/>
    </location>
</feature>
<evidence type="ECO:0000313" key="10">
    <source>
        <dbReference type="EMBL" id="MBK1880407.1"/>
    </source>
</evidence>
<evidence type="ECO:0000256" key="1">
    <source>
        <dbReference type="ARBA" id="ARBA00004429"/>
    </source>
</evidence>